<evidence type="ECO:0000256" key="7">
    <source>
        <dbReference type="ARBA" id="ARBA00018366"/>
    </source>
</evidence>
<evidence type="ECO:0000256" key="11">
    <source>
        <dbReference type="ARBA" id="ARBA00023002"/>
    </source>
</evidence>
<dbReference type="NCBIfam" id="TIGR01036">
    <property type="entry name" value="pyrD_sub2"/>
    <property type="match status" value="1"/>
</dbReference>
<dbReference type="InterPro" id="IPR001295">
    <property type="entry name" value="Dihydroorotate_DH_CS"/>
</dbReference>
<dbReference type="InterPro" id="IPR005720">
    <property type="entry name" value="Dihydroorotate_DH_cat"/>
</dbReference>
<dbReference type="Pfam" id="PF01180">
    <property type="entry name" value="DHO_dh"/>
    <property type="match status" value="1"/>
</dbReference>
<dbReference type="PIRSF" id="PIRSF000164">
    <property type="entry name" value="DHO_oxidase"/>
    <property type="match status" value="1"/>
</dbReference>
<dbReference type="GO" id="GO:0005886">
    <property type="term" value="C:plasma membrane"/>
    <property type="evidence" value="ECO:0007669"/>
    <property type="project" value="TreeGrafter"/>
</dbReference>
<comment type="caution">
    <text evidence="16">The sequence shown here is derived from an EMBL/GenBank/DDBJ whole genome shotgun (WGS) entry which is preliminary data.</text>
</comment>
<evidence type="ECO:0000256" key="8">
    <source>
        <dbReference type="ARBA" id="ARBA00022630"/>
    </source>
</evidence>
<dbReference type="GO" id="GO:0005737">
    <property type="term" value="C:cytoplasm"/>
    <property type="evidence" value="ECO:0007669"/>
    <property type="project" value="InterPro"/>
</dbReference>
<evidence type="ECO:0000256" key="13">
    <source>
        <dbReference type="ARBA" id="ARBA00048639"/>
    </source>
</evidence>
<comment type="function">
    <text evidence="2">Catalyzes the conversion of dihydroorotate to orotate with quinone as electron acceptor.</text>
</comment>
<dbReference type="EMBL" id="JADIMO010000044">
    <property type="protein sequence ID" value="MBO8444856.1"/>
    <property type="molecule type" value="Genomic_DNA"/>
</dbReference>
<evidence type="ECO:0000256" key="14">
    <source>
        <dbReference type="NCBIfam" id="TIGR01036"/>
    </source>
</evidence>
<evidence type="ECO:0000256" key="4">
    <source>
        <dbReference type="ARBA" id="ARBA00005161"/>
    </source>
</evidence>
<evidence type="ECO:0000256" key="10">
    <source>
        <dbReference type="ARBA" id="ARBA00022975"/>
    </source>
</evidence>
<evidence type="ECO:0000259" key="15">
    <source>
        <dbReference type="Pfam" id="PF01180"/>
    </source>
</evidence>
<accession>A0A9D9HB09</accession>
<organism evidence="16 17">
    <name type="scientific">Candidatus Cryptobacteroides merdavium</name>
    <dbReference type="NCBI Taxonomy" id="2840769"/>
    <lineage>
        <taxon>Bacteria</taxon>
        <taxon>Pseudomonadati</taxon>
        <taxon>Bacteroidota</taxon>
        <taxon>Bacteroidia</taxon>
        <taxon>Bacteroidales</taxon>
        <taxon>Candidatus Cryptobacteroides</taxon>
    </lineage>
</organism>
<evidence type="ECO:0000256" key="3">
    <source>
        <dbReference type="ARBA" id="ARBA00004370"/>
    </source>
</evidence>
<evidence type="ECO:0000256" key="5">
    <source>
        <dbReference type="ARBA" id="ARBA00005359"/>
    </source>
</evidence>
<dbReference type="InterPro" id="IPR005719">
    <property type="entry name" value="Dihydroorotate_DH_2"/>
</dbReference>
<dbReference type="SUPFAM" id="SSF51395">
    <property type="entry name" value="FMN-linked oxidoreductases"/>
    <property type="match status" value="1"/>
</dbReference>
<dbReference type="PROSITE" id="PS00912">
    <property type="entry name" value="DHODEHASE_2"/>
    <property type="match status" value="1"/>
</dbReference>
<comment type="subcellular location">
    <subcellularLocation>
        <location evidence="3">Membrane</location>
    </subcellularLocation>
</comment>
<sequence>MYKHIIRPILFSFNAETAHSLTFSMLTVLRNIPFARNVIRAMFRTDCSSLSKEVFGLKFKSPVGLAGGLDKNGDHYNELADFGFGLIEIGSLTPEPQDGNPKPRLFRVIRDRAIINRMGINNKGVQHAIANLKKRRPETIIAANISKNAKCSNEDAGKDYEKAFTAMYDHVDMFVVNVSCPNVTGLTNLQDVTFLSGITDRLLEERSRRKEYRPILIKLSPDIEFSQVDNIIDYAMKAGIDGVVAGNTTRSREGLTISREEIEKIGNGGMSGAPLYRKNLALVRHISEKTSGKMPIVGVGGIMSPEQAAEMLDAGASLIEICSGFIYEGPGLVKRINRHLADRTCTDRDRI</sequence>
<dbReference type="EC" id="1.3.5.2" evidence="6 14"/>
<keyword evidence="10" id="KW-0665">Pyrimidine biosynthesis</keyword>
<dbReference type="PANTHER" id="PTHR48109">
    <property type="entry name" value="DIHYDROOROTATE DEHYDROGENASE (QUINONE), MITOCHONDRIAL-RELATED"/>
    <property type="match status" value="1"/>
</dbReference>
<comment type="pathway">
    <text evidence="4">Pyrimidine metabolism; UMP biosynthesis via de novo pathway; orotate from (S)-dihydroorotate (quinone route): step 1/1.</text>
</comment>
<keyword evidence="11 16" id="KW-0560">Oxidoreductase</keyword>
<evidence type="ECO:0000256" key="1">
    <source>
        <dbReference type="ARBA" id="ARBA00001917"/>
    </source>
</evidence>
<evidence type="ECO:0000256" key="12">
    <source>
        <dbReference type="ARBA" id="ARBA00023136"/>
    </source>
</evidence>
<comment type="cofactor">
    <cofactor evidence="1">
        <name>FMN</name>
        <dbReference type="ChEBI" id="CHEBI:58210"/>
    </cofactor>
</comment>
<feature type="domain" description="Dihydroorotate dehydrogenase catalytic" evidence="15">
    <location>
        <begin position="50"/>
        <end position="342"/>
    </location>
</feature>
<dbReference type="CDD" id="cd04738">
    <property type="entry name" value="DHOD_2_like"/>
    <property type="match status" value="1"/>
</dbReference>
<evidence type="ECO:0000313" key="16">
    <source>
        <dbReference type="EMBL" id="MBO8444856.1"/>
    </source>
</evidence>
<dbReference type="PROSITE" id="PS00911">
    <property type="entry name" value="DHODEHASE_1"/>
    <property type="match status" value="1"/>
</dbReference>
<dbReference type="GO" id="GO:0006207">
    <property type="term" value="P:'de novo' pyrimidine nucleobase biosynthetic process"/>
    <property type="evidence" value="ECO:0007669"/>
    <property type="project" value="UniProtKB-UniRule"/>
</dbReference>
<comment type="catalytic activity">
    <reaction evidence="13">
        <text>(S)-dihydroorotate + a quinone = orotate + a quinol</text>
        <dbReference type="Rhea" id="RHEA:30187"/>
        <dbReference type="ChEBI" id="CHEBI:24646"/>
        <dbReference type="ChEBI" id="CHEBI:30839"/>
        <dbReference type="ChEBI" id="CHEBI:30864"/>
        <dbReference type="ChEBI" id="CHEBI:132124"/>
        <dbReference type="EC" id="1.3.5.2"/>
    </reaction>
</comment>
<dbReference type="GO" id="GO:0106430">
    <property type="term" value="F:dihydroorotate dehydrogenase (quinone) activity"/>
    <property type="evidence" value="ECO:0007669"/>
    <property type="project" value="UniProtKB-EC"/>
</dbReference>
<keyword evidence="12" id="KW-0472">Membrane</keyword>
<evidence type="ECO:0000256" key="9">
    <source>
        <dbReference type="ARBA" id="ARBA00022643"/>
    </source>
</evidence>
<gene>
    <name evidence="16" type="ORF">IAC23_04060</name>
</gene>
<reference evidence="16" key="1">
    <citation type="submission" date="2020-10" db="EMBL/GenBank/DDBJ databases">
        <authorList>
            <person name="Gilroy R."/>
        </authorList>
    </citation>
    <scope>NUCLEOTIDE SEQUENCE</scope>
    <source>
        <strain evidence="16">D5-748</strain>
    </source>
</reference>
<evidence type="ECO:0000256" key="6">
    <source>
        <dbReference type="ARBA" id="ARBA00012791"/>
    </source>
</evidence>
<proteinExistence type="inferred from homology"/>
<keyword evidence="8" id="KW-0285">Flavoprotein</keyword>
<dbReference type="NCBIfam" id="NF003652">
    <property type="entry name" value="PRK05286.2-5"/>
    <property type="match status" value="1"/>
</dbReference>
<reference evidence="16" key="2">
    <citation type="journal article" date="2021" name="PeerJ">
        <title>Extensive microbial diversity within the chicken gut microbiome revealed by metagenomics and culture.</title>
        <authorList>
            <person name="Gilroy R."/>
            <person name="Ravi A."/>
            <person name="Getino M."/>
            <person name="Pursley I."/>
            <person name="Horton D.L."/>
            <person name="Alikhan N.F."/>
            <person name="Baker D."/>
            <person name="Gharbi K."/>
            <person name="Hall N."/>
            <person name="Watson M."/>
            <person name="Adriaenssens E.M."/>
            <person name="Foster-Nyarko E."/>
            <person name="Jarju S."/>
            <person name="Secka A."/>
            <person name="Antonio M."/>
            <person name="Oren A."/>
            <person name="Chaudhuri R.R."/>
            <person name="La Ragione R."/>
            <person name="Hildebrand F."/>
            <person name="Pallen M.J."/>
        </authorList>
    </citation>
    <scope>NUCLEOTIDE SEQUENCE</scope>
    <source>
        <strain evidence="16">D5-748</strain>
    </source>
</reference>
<dbReference type="InterPro" id="IPR012135">
    <property type="entry name" value="Dihydroorotate_DH_1_2"/>
</dbReference>
<dbReference type="PANTHER" id="PTHR48109:SF4">
    <property type="entry name" value="DIHYDROOROTATE DEHYDROGENASE (QUINONE), MITOCHONDRIAL"/>
    <property type="match status" value="1"/>
</dbReference>
<evidence type="ECO:0000313" key="17">
    <source>
        <dbReference type="Proteomes" id="UP000823619"/>
    </source>
</evidence>
<comment type="similarity">
    <text evidence="5">Belongs to the dihydroorotate dehydrogenase family. Type 2 subfamily.</text>
</comment>
<protein>
    <recommendedName>
        <fullName evidence="7 14">Dihydroorotate dehydrogenase (quinone)</fullName>
        <ecNumber evidence="6 14">1.3.5.2</ecNumber>
    </recommendedName>
</protein>
<dbReference type="InterPro" id="IPR050074">
    <property type="entry name" value="DHO_dehydrogenase"/>
</dbReference>
<dbReference type="GO" id="GO:0006222">
    <property type="term" value="P:UMP biosynthetic process"/>
    <property type="evidence" value="ECO:0007669"/>
    <property type="project" value="InterPro"/>
</dbReference>
<dbReference type="Gene3D" id="3.20.20.70">
    <property type="entry name" value="Aldolase class I"/>
    <property type="match status" value="1"/>
</dbReference>
<dbReference type="AlphaFoldDB" id="A0A9D9HB09"/>
<dbReference type="InterPro" id="IPR013785">
    <property type="entry name" value="Aldolase_TIM"/>
</dbReference>
<evidence type="ECO:0000256" key="2">
    <source>
        <dbReference type="ARBA" id="ARBA00003125"/>
    </source>
</evidence>
<dbReference type="Proteomes" id="UP000823619">
    <property type="component" value="Unassembled WGS sequence"/>
</dbReference>
<keyword evidence="9" id="KW-0288">FMN</keyword>
<name>A0A9D9HB09_9BACT</name>